<dbReference type="GO" id="GO:0033314">
    <property type="term" value="P:mitotic DNA replication checkpoint signaling"/>
    <property type="evidence" value="ECO:0007669"/>
    <property type="project" value="TreeGrafter"/>
</dbReference>
<dbReference type="Gene3D" id="3.40.50.300">
    <property type="entry name" value="P-loop containing nucleotide triphosphate hydrolases"/>
    <property type="match status" value="1"/>
</dbReference>
<dbReference type="InterPro" id="IPR003959">
    <property type="entry name" value="ATPase_AAA_core"/>
</dbReference>
<keyword evidence="7" id="KW-0131">Cell cycle</keyword>
<dbReference type="Pfam" id="PF00004">
    <property type="entry name" value="AAA"/>
    <property type="match status" value="1"/>
</dbReference>
<keyword evidence="10" id="KW-0378">Hydrolase</keyword>
<dbReference type="InterPro" id="IPR004582">
    <property type="entry name" value="Checkpoint_prot_Rad17_Rad24"/>
</dbReference>
<keyword evidence="11" id="KW-1185">Reference proteome</keyword>
<feature type="region of interest" description="Disordered" evidence="8">
    <location>
        <begin position="54"/>
        <end position="84"/>
    </location>
</feature>
<dbReference type="GO" id="GO:0016887">
    <property type="term" value="F:ATP hydrolysis activity"/>
    <property type="evidence" value="ECO:0007669"/>
    <property type="project" value="InterPro"/>
</dbReference>
<dbReference type="GO" id="GO:0005634">
    <property type="term" value="C:nucleus"/>
    <property type="evidence" value="ECO:0007669"/>
    <property type="project" value="UniProtKB-SubCell"/>
</dbReference>
<keyword evidence="6" id="KW-0539">Nucleus</keyword>
<evidence type="ECO:0000256" key="3">
    <source>
        <dbReference type="ARBA" id="ARBA00022741"/>
    </source>
</evidence>
<gene>
    <name evidence="10" type="ORF">OT_ostta06g00590</name>
</gene>
<reference evidence="11" key="1">
    <citation type="journal article" date="2006" name="Proc. Natl. Acad. Sci. U.S.A.">
        <title>Genome analysis of the smallest free-living eukaryote Ostreococcus tauri unveils many unique features.</title>
        <authorList>
            <person name="Derelle E."/>
            <person name="Ferraz C."/>
            <person name="Rombauts S."/>
            <person name="Rouze P."/>
            <person name="Worden A.Z."/>
            <person name="Robbens S."/>
            <person name="Partensky F."/>
            <person name="Degroeve S."/>
            <person name="Echeynie S."/>
            <person name="Cooke R."/>
            <person name="Saeys Y."/>
            <person name="Wuyts J."/>
            <person name="Jabbari K."/>
            <person name="Bowler C."/>
            <person name="Panaud O."/>
            <person name="Piegu B."/>
            <person name="Ball S.G."/>
            <person name="Ral J.-P."/>
            <person name="Bouget F.-Y."/>
            <person name="Piganeau G."/>
            <person name="De Baets B."/>
            <person name="Picard A."/>
            <person name="Delseny M."/>
            <person name="Demaille J."/>
            <person name="Van de Peer Y."/>
            <person name="Moreau H."/>
        </authorList>
    </citation>
    <scope>NUCLEOTIDE SEQUENCE [LARGE SCALE GENOMIC DNA]</scope>
    <source>
        <strain evidence="11">OTTH 0595 / CCAP 157/2 / RCC745</strain>
    </source>
</reference>
<keyword evidence="3" id="KW-0547">Nucleotide-binding</keyword>
<comment type="caution">
    <text evidence="10">The sequence shown here is derived from an EMBL/GenBank/DDBJ whole genome shotgun (WGS) entry which is preliminary data.</text>
</comment>
<keyword evidence="5" id="KW-0067">ATP-binding</keyword>
<accession>A0A090N3J5</accession>
<comment type="similarity">
    <text evidence="2">Belongs to the rad17/RAD24 family.</text>
</comment>
<dbReference type="GO" id="GO:0003689">
    <property type="term" value="F:DNA clamp loader activity"/>
    <property type="evidence" value="ECO:0007669"/>
    <property type="project" value="TreeGrafter"/>
</dbReference>
<dbReference type="CDD" id="cd00009">
    <property type="entry name" value="AAA"/>
    <property type="match status" value="1"/>
</dbReference>
<dbReference type="GO" id="GO:0003682">
    <property type="term" value="F:chromatin binding"/>
    <property type="evidence" value="ECO:0007669"/>
    <property type="project" value="TreeGrafter"/>
</dbReference>
<dbReference type="InParanoid" id="A0A090N3J5"/>
<dbReference type="InterPro" id="IPR003593">
    <property type="entry name" value="AAA+_ATPase"/>
</dbReference>
<evidence type="ECO:0000256" key="8">
    <source>
        <dbReference type="SAM" id="MobiDB-lite"/>
    </source>
</evidence>
<dbReference type="SMART" id="SM00382">
    <property type="entry name" value="AAA"/>
    <property type="match status" value="1"/>
</dbReference>
<feature type="region of interest" description="Disordered" evidence="8">
    <location>
        <begin position="812"/>
        <end position="846"/>
    </location>
</feature>
<evidence type="ECO:0000256" key="5">
    <source>
        <dbReference type="ARBA" id="ARBA00022840"/>
    </source>
</evidence>
<dbReference type="OrthoDB" id="9996895at2759"/>
<dbReference type="PANTHER" id="PTHR12172:SF1">
    <property type="entry name" value="P-LOOP CONTAINING NUCLEOSIDE TRIPHOSPHATE HYDROLASES SUPERFAMILY PROTEIN"/>
    <property type="match status" value="1"/>
</dbReference>
<evidence type="ECO:0000256" key="4">
    <source>
        <dbReference type="ARBA" id="ARBA00022763"/>
    </source>
</evidence>
<keyword evidence="4" id="KW-0227">DNA damage</keyword>
<sequence>MDRMTLGKRPGEGARDVDATSTKRGKRDGVVVIALSDSDDDAAATAEVEATTDLAKDDDVVDVGGGRERRASDARVGGAATTGGGGAKKVHAFFSEFAKRRDAAREARERGETNASETIAEFVQVKPAPIEEALGPIHVGYVEYVARDGSGASASTRVDAWASRALAPCATTHAVRLCVIDDDDRKQLESARAAIAPRPRVETEEEEDAFLRAVAVAANRVDVELDGAPLASDDELVRAKGVFRNDLARLKFRAGAGDEAQWVDRYKPGETADAPTQQAVVAASLRSWLGAWKRRMDMQAAGKTPPSPTRPCLPRKVYTEDDDEYWESDDEDDGLGGGKSVANGVLMTGPTGCGKTAMVYALANEFGFKVLEANALDKRSGQEILGKFMEATQSKRFNKKKTSEPARPPNTGLKAFFAGTSADANVVNEKPKEKTQEKQDAQSLILFEEVDIEIASERGFMAALSQIVESTKRPVILTSNTPVLHSLSMDLPLARVRLDPPTIRECAAYGALVSAAAGAPLRPSDTMSIAFACKGDLRRTVHNAQFASFGDGVVELDSIDFDRHSTALIAAARKAALDGSKRIGAMPLDAAKDVHTKLIESERKVHQSMVREVEAGLVRHQDRLARWEAIKEAKRVERVKAKAKLLGYEKPPLDLKDAEKTAKSNDEDGDGLKAKIAAAIAAFDPTEPENQPDWLTFDASPPEGGWNRACDELSALAALARTMSQVDVMRSTVRVGITGPCRVDAPWTKETVGDHEAIEDCAASEDFYLSNGPARQTLGGNDNVSFLASDFLTERCARQFHDARRVLGERYPESVPMSQPACAPSTPAKASKRARGSTRAPLADQRGSMHVTWRARALADCLGGRSVNSEATTDRLGYIARMVRIQNAPKALSSPSSRGRNTRKRHQHLILPREIRADLLDVSHFGGDAMI</sequence>
<dbReference type="KEGG" id="ota:OT_ostta06g00590"/>
<reference evidence="10 11" key="2">
    <citation type="journal article" date="2014" name="BMC Genomics">
        <title>An improved genome of the model marine alga Ostreococcus tauri unfolds by assessing Illumina de novo assemblies.</title>
        <authorList>
            <person name="Blanc-Mathieu R."/>
            <person name="Verhelst B."/>
            <person name="Derelle E."/>
            <person name="Rombauts S."/>
            <person name="Bouget F.Y."/>
            <person name="Carre I."/>
            <person name="Chateau A."/>
            <person name="Eyre-Walker A."/>
            <person name="Grimsley N."/>
            <person name="Moreau H."/>
            <person name="Piegu B."/>
            <person name="Rivals E."/>
            <person name="Schackwitz W."/>
            <person name="Van de Peer Y."/>
            <person name="Piganeau G."/>
        </authorList>
    </citation>
    <scope>NUCLEOTIDE SEQUENCE [LARGE SCALE GENOMIC DNA]</scope>
    <source>
        <strain evidence="11">OTTH 0595 / CCAP 157/2 / RCC745</strain>
    </source>
</reference>
<dbReference type="EMBL" id="CAID01000006">
    <property type="protein sequence ID" value="CEF98228.1"/>
    <property type="molecule type" value="Genomic_DNA"/>
</dbReference>
<evidence type="ECO:0000256" key="2">
    <source>
        <dbReference type="ARBA" id="ARBA00006168"/>
    </source>
</evidence>
<dbReference type="AlphaFoldDB" id="A0A090N3J5"/>
<evidence type="ECO:0000256" key="6">
    <source>
        <dbReference type="ARBA" id="ARBA00023242"/>
    </source>
</evidence>
<dbReference type="GO" id="GO:0000077">
    <property type="term" value="P:DNA damage checkpoint signaling"/>
    <property type="evidence" value="ECO:0007669"/>
    <property type="project" value="TreeGrafter"/>
</dbReference>
<dbReference type="Proteomes" id="UP000009170">
    <property type="component" value="Unassembled WGS sequence"/>
</dbReference>
<evidence type="ECO:0000256" key="7">
    <source>
        <dbReference type="ARBA" id="ARBA00023306"/>
    </source>
</evidence>
<name>A0A090N3J5_OSTTA</name>
<evidence type="ECO:0000259" key="9">
    <source>
        <dbReference type="SMART" id="SM00382"/>
    </source>
</evidence>
<protein>
    <submittedName>
        <fullName evidence="10">P-loop containing nucleoside triphosphate hydrolase</fullName>
    </submittedName>
</protein>
<evidence type="ECO:0000313" key="11">
    <source>
        <dbReference type="Proteomes" id="UP000009170"/>
    </source>
</evidence>
<dbReference type="InterPro" id="IPR027417">
    <property type="entry name" value="P-loop_NTPase"/>
</dbReference>
<feature type="domain" description="AAA+ ATPase" evidence="9">
    <location>
        <begin position="341"/>
        <end position="504"/>
    </location>
</feature>
<comment type="subcellular location">
    <subcellularLocation>
        <location evidence="1">Nucleus</location>
    </subcellularLocation>
</comment>
<dbReference type="GO" id="GO:0006281">
    <property type="term" value="P:DNA repair"/>
    <property type="evidence" value="ECO:0007669"/>
    <property type="project" value="InterPro"/>
</dbReference>
<evidence type="ECO:0000313" key="10">
    <source>
        <dbReference type="EMBL" id="CEF98228.1"/>
    </source>
</evidence>
<feature type="region of interest" description="Disordered" evidence="8">
    <location>
        <begin position="1"/>
        <end position="24"/>
    </location>
</feature>
<dbReference type="SUPFAM" id="SSF52540">
    <property type="entry name" value="P-loop containing nucleoside triphosphate hydrolases"/>
    <property type="match status" value="1"/>
</dbReference>
<dbReference type="GeneID" id="9836437"/>
<dbReference type="STRING" id="70448.A0A090N3J5"/>
<proteinExistence type="inferred from homology"/>
<feature type="compositionally biased region" description="Basic and acidic residues" evidence="8">
    <location>
        <begin position="1"/>
        <end position="18"/>
    </location>
</feature>
<dbReference type="PANTHER" id="PTHR12172">
    <property type="entry name" value="CELL CYCLE CHECKPOINT PROTEIN RAD17"/>
    <property type="match status" value="1"/>
</dbReference>
<organism evidence="10 11">
    <name type="scientific">Ostreococcus tauri</name>
    <name type="common">Marine green alga</name>
    <dbReference type="NCBI Taxonomy" id="70448"/>
    <lineage>
        <taxon>Eukaryota</taxon>
        <taxon>Viridiplantae</taxon>
        <taxon>Chlorophyta</taxon>
        <taxon>Mamiellophyceae</taxon>
        <taxon>Mamiellales</taxon>
        <taxon>Bathycoccaceae</taxon>
        <taxon>Ostreococcus</taxon>
    </lineage>
</organism>
<dbReference type="RefSeq" id="XP_022839149.1">
    <property type="nucleotide sequence ID" value="XM_022983939.1"/>
</dbReference>
<dbReference type="GO" id="GO:0005524">
    <property type="term" value="F:ATP binding"/>
    <property type="evidence" value="ECO:0007669"/>
    <property type="project" value="UniProtKB-KW"/>
</dbReference>
<evidence type="ECO:0000256" key="1">
    <source>
        <dbReference type="ARBA" id="ARBA00004123"/>
    </source>
</evidence>